<dbReference type="EMBL" id="KZ993352">
    <property type="protein sequence ID" value="RKP04947.1"/>
    <property type="molecule type" value="Genomic_DNA"/>
</dbReference>
<evidence type="ECO:0000256" key="5">
    <source>
        <dbReference type="SAM" id="MobiDB-lite"/>
    </source>
</evidence>
<sequence>MTRDFIDNIERTPVYNAFMQQLERHHQRLGTPLQKEPVLGSRKLDMFKIYRLVIEAGGCEKVSQERGWRRIAQSFDLPRTCTNAAYVFKAIYYKYLQTFEDVHFWKRIPTATVRQVPAQRPNIYTDPVPMVPRPAPLPETLTTRQLYGSGPQSRLLLALKSHLPNEIDWAFNTLIRLSHQSHEPFDISLIPELLDIMLQLVPPLHFVEHASNTQGTTHHAATPIGQPRRAEDTERILQVLHILRNLSFLGANKSVLAFNARCKELLRAGIALPATDTNVEIRQYCLDTVENISTRMVLRSPRDSLYALLQAELFGADRQGILTAVRALTRLAMNEQNLRALSNINKRLLHRIWEMTLVPDEELVAAVLDYLYQYTGVFEELATQLPRIVDGDVVRRLVQLLVWSSPAEQRAALMQKQQQQQQESEAVEVVPPEQPIATPTATPAEGSPASSQEPARAIAWVRQTFVVDPTAAVGLTSMFLEYQATFRSAGNTLSTVDFVNALKSMQLPVSIVIMSIDGTDIYPFLYTSGFRKAVPADQTDDAAKADTPPAETSLCRWIGCEDTVTDAEKLAEHVHKEHADTLQDATLTCRWMTCTRVFDAPNAQRKLASHLAVHLAPARPGGAKPAESGASDVARPPMSVGPIAEPELIGVPLTASLILRNLARYPDNHPLFQSWEGRLVELMMDPTLSRHIGSVFNQLHAPQADDPLMTVSMAF</sequence>
<dbReference type="Gene3D" id="1.25.10.10">
    <property type="entry name" value="Leucine-rich Repeat Variant"/>
    <property type="match status" value="1"/>
</dbReference>
<dbReference type="GO" id="GO:0006325">
    <property type="term" value="P:chromatin organization"/>
    <property type="evidence" value="ECO:0007669"/>
    <property type="project" value="UniProtKB-KW"/>
</dbReference>
<dbReference type="STRING" id="78915.A0A4P9XH26"/>
<feature type="region of interest" description="Disordered" evidence="5">
    <location>
        <begin position="413"/>
        <end position="452"/>
    </location>
</feature>
<evidence type="ECO:0000256" key="1">
    <source>
        <dbReference type="ARBA" id="ARBA00022853"/>
    </source>
</evidence>
<dbReference type="Gene3D" id="1.10.150.60">
    <property type="entry name" value="ARID DNA-binding domain"/>
    <property type="match status" value="1"/>
</dbReference>
<dbReference type="InterPro" id="IPR001606">
    <property type="entry name" value="ARID_dom"/>
</dbReference>
<evidence type="ECO:0000256" key="4">
    <source>
        <dbReference type="ARBA" id="ARBA00023242"/>
    </source>
</evidence>
<dbReference type="PROSITE" id="PS51011">
    <property type="entry name" value="ARID"/>
    <property type="match status" value="1"/>
</dbReference>
<dbReference type="InterPro" id="IPR036431">
    <property type="entry name" value="ARID_dom_sf"/>
</dbReference>
<feature type="compositionally biased region" description="Low complexity" evidence="5">
    <location>
        <begin position="413"/>
        <end position="431"/>
    </location>
</feature>
<dbReference type="GO" id="GO:0003677">
    <property type="term" value="F:DNA binding"/>
    <property type="evidence" value="ECO:0007669"/>
    <property type="project" value="InterPro"/>
</dbReference>
<dbReference type="OrthoDB" id="338531at2759"/>
<dbReference type="InterPro" id="IPR052406">
    <property type="entry name" value="Chromatin_Remodeling_Comp"/>
</dbReference>
<dbReference type="SUPFAM" id="SSF48371">
    <property type="entry name" value="ARM repeat"/>
    <property type="match status" value="1"/>
</dbReference>
<organism evidence="7 8">
    <name type="scientific">Thamnocephalis sphaerospora</name>
    <dbReference type="NCBI Taxonomy" id="78915"/>
    <lineage>
        <taxon>Eukaryota</taxon>
        <taxon>Fungi</taxon>
        <taxon>Fungi incertae sedis</taxon>
        <taxon>Zoopagomycota</taxon>
        <taxon>Zoopagomycotina</taxon>
        <taxon>Zoopagomycetes</taxon>
        <taxon>Zoopagales</taxon>
        <taxon>Sigmoideomycetaceae</taxon>
        <taxon>Thamnocephalis</taxon>
    </lineage>
</organism>
<keyword evidence="8" id="KW-1185">Reference proteome</keyword>
<dbReference type="Proteomes" id="UP000271241">
    <property type="component" value="Unassembled WGS sequence"/>
</dbReference>
<dbReference type="InterPro" id="IPR011989">
    <property type="entry name" value="ARM-like"/>
</dbReference>
<evidence type="ECO:0000313" key="8">
    <source>
        <dbReference type="Proteomes" id="UP000271241"/>
    </source>
</evidence>
<gene>
    <name evidence="7" type="ORF">THASP1DRAFT_33231</name>
</gene>
<evidence type="ECO:0000256" key="2">
    <source>
        <dbReference type="ARBA" id="ARBA00023015"/>
    </source>
</evidence>
<reference evidence="8" key="1">
    <citation type="journal article" date="2018" name="Nat. Microbiol.">
        <title>Leveraging single-cell genomics to expand the fungal tree of life.</title>
        <authorList>
            <person name="Ahrendt S.R."/>
            <person name="Quandt C.A."/>
            <person name="Ciobanu D."/>
            <person name="Clum A."/>
            <person name="Salamov A."/>
            <person name="Andreopoulos B."/>
            <person name="Cheng J.F."/>
            <person name="Woyke T."/>
            <person name="Pelin A."/>
            <person name="Henrissat B."/>
            <person name="Reynolds N.K."/>
            <person name="Benny G.L."/>
            <person name="Smith M.E."/>
            <person name="James T.Y."/>
            <person name="Grigoriev I.V."/>
        </authorList>
    </citation>
    <scope>NUCLEOTIDE SEQUENCE [LARGE SCALE GENOMIC DNA]</scope>
    <source>
        <strain evidence="8">RSA 1356</strain>
    </source>
</reference>
<keyword evidence="1" id="KW-0156">Chromatin regulator</keyword>
<dbReference type="PANTHER" id="PTHR22970:SF14">
    <property type="entry name" value="AT-RICH INTERACTIVE DOMAIN-CONTAINING PROTEIN 2"/>
    <property type="match status" value="1"/>
</dbReference>
<feature type="domain" description="ARID" evidence="6">
    <location>
        <begin position="12"/>
        <end position="104"/>
    </location>
</feature>
<keyword evidence="3" id="KW-0804">Transcription</keyword>
<keyword evidence="2" id="KW-0805">Transcription regulation</keyword>
<dbReference type="InterPro" id="IPR016024">
    <property type="entry name" value="ARM-type_fold"/>
</dbReference>
<dbReference type="GO" id="GO:0016586">
    <property type="term" value="C:RSC-type complex"/>
    <property type="evidence" value="ECO:0007669"/>
    <property type="project" value="TreeGrafter"/>
</dbReference>
<dbReference type="SUPFAM" id="SSF46774">
    <property type="entry name" value="ARID-like"/>
    <property type="match status" value="1"/>
</dbReference>
<protein>
    <recommendedName>
        <fullName evidence="6">ARID domain-containing protein</fullName>
    </recommendedName>
</protein>
<evidence type="ECO:0000313" key="7">
    <source>
        <dbReference type="EMBL" id="RKP04947.1"/>
    </source>
</evidence>
<dbReference type="Pfam" id="PF01388">
    <property type="entry name" value="ARID"/>
    <property type="match status" value="1"/>
</dbReference>
<proteinExistence type="predicted"/>
<dbReference type="AlphaFoldDB" id="A0A4P9XH26"/>
<evidence type="ECO:0000256" key="3">
    <source>
        <dbReference type="ARBA" id="ARBA00023163"/>
    </source>
</evidence>
<keyword evidence="4" id="KW-0539">Nucleus</keyword>
<evidence type="ECO:0000259" key="6">
    <source>
        <dbReference type="PROSITE" id="PS51011"/>
    </source>
</evidence>
<dbReference type="SMART" id="SM00501">
    <property type="entry name" value="BRIGHT"/>
    <property type="match status" value="1"/>
</dbReference>
<name>A0A4P9XH26_9FUNG</name>
<dbReference type="PANTHER" id="PTHR22970">
    <property type="entry name" value="AT-RICH INTERACTIVE DOMAIN-CONTAINING PROTEIN 2"/>
    <property type="match status" value="1"/>
</dbReference>
<accession>A0A4P9XH26</accession>
<dbReference type="SMART" id="SM01014">
    <property type="entry name" value="ARID"/>
    <property type="match status" value="1"/>
</dbReference>
<dbReference type="Gene3D" id="3.30.160.60">
    <property type="entry name" value="Classic Zinc Finger"/>
    <property type="match status" value="1"/>
</dbReference>
<dbReference type="CDD" id="cd16100">
    <property type="entry name" value="ARID"/>
    <property type="match status" value="1"/>
</dbReference>